<reference evidence="1" key="1">
    <citation type="submission" date="2024-09" db="EMBL/GenBank/DDBJ databases">
        <title>Draft Genome Sequences of Neofusicoccum parvum.</title>
        <authorList>
            <person name="Ashida A."/>
            <person name="Camagna M."/>
            <person name="Tanaka A."/>
            <person name="Takemoto D."/>
        </authorList>
    </citation>
    <scope>NUCLEOTIDE SEQUENCE</scope>
    <source>
        <strain evidence="1">PPO83</strain>
    </source>
</reference>
<dbReference type="Proteomes" id="UP001165186">
    <property type="component" value="Unassembled WGS sequence"/>
</dbReference>
<gene>
    <name evidence="1" type="primary">g375</name>
    <name evidence="1" type="ORF">NpPPO83_00000375</name>
</gene>
<keyword evidence="2" id="KW-1185">Reference proteome</keyword>
<sequence>MSRSQVQQDKQTYNQQLREQSLRYPSSSLRTALADQTSSRQPPSNGISTIKAPSAQTSSAQPHSSQKRPVILVSETPSPPANPSRKLSGEPLSNDDDASSYASSYAPTPPPRARKSQSETTKAANPKRSKKRRTKSSKMSSTTPNNQPNPPAPPSMPPNNQPNQQATSTPATSTPATTPPAASPHPSTLRAWSSGGAPTASDTAALALLDAAAMPLTTFLHRYPRLTVHFRAGHAVALTAADCPATGFAADAVAGEIDVALGPELEWARVGGGGAGGREGVREGVVRRAVREGWVVVVGSGGGMEECVVRRDAEGGIGIELGDVRENGDAEGEA</sequence>
<dbReference type="EMBL" id="BSXG01000064">
    <property type="protein sequence ID" value="GME33450.1"/>
    <property type="molecule type" value="Genomic_DNA"/>
</dbReference>
<name>A0ACB5SB65_9PEZI</name>
<evidence type="ECO:0000313" key="1">
    <source>
        <dbReference type="EMBL" id="GME33450.1"/>
    </source>
</evidence>
<evidence type="ECO:0000313" key="2">
    <source>
        <dbReference type="Proteomes" id="UP001165186"/>
    </source>
</evidence>
<proteinExistence type="predicted"/>
<accession>A0ACB5SB65</accession>
<protein>
    <submittedName>
        <fullName evidence="1">Uncharacterized protein</fullName>
    </submittedName>
</protein>
<organism evidence="1 2">
    <name type="scientific">Neofusicoccum parvum</name>
    <dbReference type="NCBI Taxonomy" id="310453"/>
    <lineage>
        <taxon>Eukaryota</taxon>
        <taxon>Fungi</taxon>
        <taxon>Dikarya</taxon>
        <taxon>Ascomycota</taxon>
        <taxon>Pezizomycotina</taxon>
        <taxon>Dothideomycetes</taxon>
        <taxon>Dothideomycetes incertae sedis</taxon>
        <taxon>Botryosphaeriales</taxon>
        <taxon>Botryosphaeriaceae</taxon>
        <taxon>Neofusicoccum</taxon>
    </lineage>
</organism>
<comment type="caution">
    <text evidence="1">The sequence shown here is derived from an EMBL/GenBank/DDBJ whole genome shotgun (WGS) entry which is preliminary data.</text>
</comment>